<name>A0AC34GS61_9BILA</name>
<evidence type="ECO:0000313" key="1">
    <source>
        <dbReference type="Proteomes" id="UP000887579"/>
    </source>
</evidence>
<protein>
    <submittedName>
        <fullName evidence="2">Ion transport domain-containing protein</fullName>
    </submittedName>
</protein>
<dbReference type="Proteomes" id="UP000887579">
    <property type="component" value="Unplaced"/>
</dbReference>
<sequence>MGQFPAKFREMSGRNAAGAGEVGASGNLSYDPDEKWSNLYREREKNHLYKWVGTRSGGELITIYEKEGEDGVLKFAQEKIEPMMYENGREPQLIKFSDYMKWKKTVNIELGLTDNENGEENSKFREHLAQWRLNKRGVDGETLIHLLLNREEPFCSEIARILINAYPGLAKDLYLGDEMFGQSALHLAIVHDDYETVQLLLSKGAEVGARASGDFFLPEDHKNAKSPNYQGYAYYGEYPLAFAACFGNKDIYDLLLQYGADPDKQDMFGNTILHMCVINYSNSMYGYAVRHWHKPAHTDIVNHAGYTPLTLATKLGRKQIFEEMLELMKLEFWRFSDMTCSAYPLTTLDTIRPDGTTNYDSVLMTVINGRTPEHLDMIASEVIQRLLEDKWKLYAKKKLFMRLALLVIHLIFLSVIVFARPAQINRIYFFDPDFKAKHEWDDVLRMVFEVFSVLSALYFVFYQQVDELRTQGFYGYLKSLQTAPAKIIFLMANICIIACVPCRFTGYILLEEALLVFALPGSWMFLLFFARSYKLTGPFVQMIYSMIAGDMIRFAIISAIFLVSFSQVFYFVGKDMALKQQLDGPLNCPVTGYNIYTYATFLETFVTLFRASMGGYDYEEFGCTNYEPLTKTLFVFYMFVMPIMMINILIAMMGNTYTTIITQAEKAWRQQYAQIVMVLERSVDRQKLIASQLEYSIKLQDINARGLMVIKQTKKTRARQRRQAITNWKNMSRKVMNLINKVGVEHVKLALHSHEKLYDEVVTIKNQRSPTAAALDGTTEGGGGGQSHRLNSSTNTHDGLDSIEQKLESALVLMETSKVSPRSNHHPSSLPPSEHPNAIGSSQSRSDTRASIVSISAKVPFGLQKSQSGFLSVPKKKVRGVEQFASVEVPNLPKFGESTVPSSASNGGRTRFVASPPRKNAVAGIATSGSHSNSPVTMTPPVDPVSKPSTANGFALSENEAANQHLFRMNDFTPPPRSISPRIRSDLFRKKDSGVNSASSSNSKV</sequence>
<evidence type="ECO:0000313" key="2">
    <source>
        <dbReference type="WBParaSite" id="ES5_v2.g7475.t1"/>
    </source>
</evidence>
<dbReference type="WBParaSite" id="ES5_v2.g7475.t1">
    <property type="protein sequence ID" value="ES5_v2.g7475.t1"/>
    <property type="gene ID" value="ES5_v2.g7475"/>
</dbReference>
<reference evidence="2" key="1">
    <citation type="submission" date="2022-11" db="UniProtKB">
        <authorList>
            <consortium name="WormBaseParasite"/>
        </authorList>
    </citation>
    <scope>IDENTIFICATION</scope>
</reference>
<organism evidence="1 2">
    <name type="scientific">Panagrolaimus sp. ES5</name>
    <dbReference type="NCBI Taxonomy" id="591445"/>
    <lineage>
        <taxon>Eukaryota</taxon>
        <taxon>Metazoa</taxon>
        <taxon>Ecdysozoa</taxon>
        <taxon>Nematoda</taxon>
        <taxon>Chromadorea</taxon>
        <taxon>Rhabditida</taxon>
        <taxon>Tylenchina</taxon>
        <taxon>Panagrolaimomorpha</taxon>
        <taxon>Panagrolaimoidea</taxon>
        <taxon>Panagrolaimidae</taxon>
        <taxon>Panagrolaimus</taxon>
    </lineage>
</organism>
<proteinExistence type="predicted"/>
<accession>A0AC34GS61</accession>